<feature type="region of interest" description="Disordered" evidence="1">
    <location>
        <begin position="371"/>
        <end position="397"/>
    </location>
</feature>
<feature type="compositionally biased region" description="Basic and acidic residues" evidence="1">
    <location>
        <begin position="373"/>
        <end position="387"/>
    </location>
</feature>
<evidence type="ECO:0000313" key="3">
    <source>
        <dbReference type="WBParaSite" id="MBELARI_LOCUS18536.1"/>
    </source>
</evidence>
<evidence type="ECO:0008006" key="4">
    <source>
        <dbReference type="Google" id="ProtNLM"/>
    </source>
</evidence>
<feature type="compositionally biased region" description="Polar residues" evidence="1">
    <location>
        <begin position="388"/>
        <end position="397"/>
    </location>
</feature>
<dbReference type="Proteomes" id="UP000887575">
    <property type="component" value="Unassembled WGS sequence"/>
</dbReference>
<accession>A0AAF3EWG2</accession>
<name>A0AAF3EWG2_9BILA</name>
<organism evidence="2 3">
    <name type="scientific">Mesorhabditis belari</name>
    <dbReference type="NCBI Taxonomy" id="2138241"/>
    <lineage>
        <taxon>Eukaryota</taxon>
        <taxon>Metazoa</taxon>
        <taxon>Ecdysozoa</taxon>
        <taxon>Nematoda</taxon>
        <taxon>Chromadorea</taxon>
        <taxon>Rhabditida</taxon>
        <taxon>Rhabditina</taxon>
        <taxon>Rhabditomorpha</taxon>
        <taxon>Rhabditoidea</taxon>
        <taxon>Rhabditidae</taxon>
        <taxon>Mesorhabditinae</taxon>
        <taxon>Mesorhabditis</taxon>
    </lineage>
</organism>
<evidence type="ECO:0000313" key="2">
    <source>
        <dbReference type="Proteomes" id="UP000887575"/>
    </source>
</evidence>
<keyword evidence="2" id="KW-1185">Reference proteome</keyword>
<sequence length="397" mass="46220">MGCSTEVLNDEGPFGVRLCDDMLNVFCDRVQMVAPRQVNGFFAIQSILCDPTLQAQIKPGDEVIQIIFDQYRQHYITVYLTFEDGEPLLRVYDPLLNEASMKDRFLKETITSSVVRQILDLFGHLDCQEGRSEVFVEHVYDIDPQMDGWSCGYRCIGVILDLLQNRDPSSSLYDIRTIYNLYQWVNQPGEHSWEDIISFPYRSKRCKTGARPGFLCLNEDVFESIRDQEIEEEVRRRELLKRKLIDRIYSHQRALSLNTKDRLKPYAPEQSEFPMMATDSSPSHLQNPLVPYLSTTMQAKYLRRQQAPLFHVQHQVNRARLLEYNHRVTTVKQTALWDPRYHLIRKMKIPELADRNGANVLDGFDRLSVQQRTKSEDERNAADHEESSTLTSGNPDH</sequence>
<reference evidence="3" key="1">
    <citation type="submission" date="2024-02" db="UniProtKB">
        <authorList>
            <consortium name="WormBaseParasite"/>
        </authorList>
    </citation>
    <scope>IDENTIFICATION</scope>
</reference>
<protein>
    <recommendedName>
        <fullName evidence="4">Ubiquitin-like protease family profile domain-containing protein</fullName>
    </recommendedName>
</protein>
<dbReference type="WBParaSite" id="MBELARI_LOCUS18536.1">
    <property type="protein sequence ID" value="MBELARI_LOCUS18536.1"/>
    <property type="gene ID" value="MBELARI_LOCUS18536"/>
</dbReference>
<evidence type="ECO:0000256" key="1">
    <source>
        <dbReference type="SAM" id="MobiDB-lite"/>
    </source>
</evidence>
<proteinExistence type="predicted"/>
<dbReference type="AlphaFoldDB" id="A0AAF3EWG2"/>